<dbReference type="AlphaFoldDB" id="A0A2U2C455"/>
<name>A0A2U2C455_9RHOB</name>
<dbReference type="EMBL" id="QEYD01000017">
    <property type="protein sequence ID" value="PWE26642.1"/>
    <property type="molecule type" value="Genomic_DNA"/>
</dbReference>
<dbReference type="OrthoDB" id="8265479at2"/>
<dbReference type="GeneID" id="94367272"/>
<dbReference type="Proteomes" id="UP000244940">
    <property type="component" value="Unassembled WGS sequence"/>
</dbReference>
<keyword evidence="2" id="KW-1185">Reference proteome</keyword>
<reference evidence="1 2" key="1">
    <citation type="submission" date="2018-05" db="EMBL/GenBank/DDBJ databases">
        <title>Pararhodobacter marina sp. nov., isolated from deep-sea water of the Indian Ocean.</title>
        <authorList>
            <person name="Lai Q.Sr."/>
            <person name="Liu X."/>
            <person name="Shao Z."/>
        </authorList>
    </citation>
    <scope>NUCLEOTIDE SEQUENCE [LARGE SCALE GENOMIC DNA]</scope>
    <source>
        <strain evidence="1 2">CIC4N-9</strain>
    </source>
</reference>
<proteinExistence type="predicted"/>
<organism evidence="1 2">
    <name type="scientific">Pararhodobacter marinus</name>
    <dbReference type="NCBI Taxonomy" id="2184063"/>
    <lineage>
        <taxon>Bacteria</taxon>
        <taxon>Pseudomonadati</taxon>
        <taxon>Pseudomonadota</taxon>
        <taxon>Alphaproteobacteria</taxon>
        <taxon>Rhodobacterales</taxon>
        <taxon>Paracoccaceae</taxon>
        <taxon>Pararhodobacter</taxon>
    </lineage>
</organism>
<sequence>MALSFPLALDAFFGGLPVRTSTFHLPATLAVSRTRGGAVKTARVAERLWQGQITLPLMRHAQAAQVAALVSVLCEPGRTFLVHPRPLFAPIIDPSGAALDGYVPTIESIEDGGREFRIEGLPPGYVISGGDFLSFVYGSNPTRFALHQAVTVATADGAGLTPKIEVTPPIRPGAAIGAAVTLVRPFTKAVLFPPIAPISQILTTSGLTLDFVQTLG</sequence>
<accession>A0A2U2C455</accession>
<gene>
    <name evidence="1" type="ORF">C4N9_20465</name>
</gene>
<comment type="caution">
    <text evidence="1">The sequence shown here is derived from an EMBL/GenBank/DDBJ whole genome shotgun (WGS) entry which is preliminary data.</text>
</comment>
<protein>
    <submittedName>
        <fullName evidence="1">Uncharacterized protein</fullName>
    </submittedName>
</protein>
<dbReference type="RefSeq" id="WP_109535203.1">
    <property type="nucleotide sequence ID" value="NZ_QEYD01000017.1"/>
</dbReference>
<evidence type="ECO:0000313" key="1">
    <source>
        <dbReference type="EMBL" id="PWE26642.1"/>
    </source>
</evidence>
<evidence type="ECO:0000313" key="2">
    <source>
        <dbReference type="Proteomes" id="UP000244940"/>
    </source>
</evidence>